<dbReference type="GO" id="GO:0055085">
    <property type="term" value="P:transmembrane transport"/>
    <property type="evidence" value="ECO:0007669"/>
    <property type="project" value="InterPro"/>
</dbReference>
<feature type="domain" description="ABC transmembrane type-1" evidence="8">
    <location>
        <begin position="95"/>
        <end position="304"/>
    </location>
</feature>
<feature type="transmembrane region" description="Helical" evidence="7">
    <location>
        <begin position="134"/>
        <end position="160"/>
    </location>
</feature>
<dbReference type="Pfam" id="PF19300">
    <property type="entry name" value="BPD_transp_1_N"/>
    <property type="match status" value="1"/>
</dbReference>
<comment type="similarity">
    <text evidence="7">Belongs to the binding-protein-dependent transport system permease family.</text>
</comment>
<protein>
    <submittedName>
        <fullName evidence="9">Peptide ABC transporter permease</fullName>
    </submittedName>
</protein>
<sequence>MARYVVVRTGQALLALLGVSIVVFALMHLVPGDPVRAALGTRFTPELYDALVQRAGLDRPLVVQYVDWLGRAVTGDLGVSFRTGDPVATMLAERIPRTALLAFGALLIGLAIALPAGILSAVRQGKPVDYAANTFAQIGVSIPDFWFGILGILVFARVLGWLPPGGYRPLTEAPLESLRYLLLPAATAGVVTGAILTRFVRSSVLEAMNAEHVRLARAKGLPSRYVLRHHVLRNAWIPIVTVTGLQLGTLLGGIVVVEIVFSWPGIGLLALSAVETRDYPVLQGAVLFIAAVFLVLNLLVDLLYARLDPRIRVGADA</sequence>
<dbReference type="Proteomes" id="UP000650511">
    <property type="component" value="Unassembled WGS sequence"/>
</dbReference>
<dbReference type="InterPro" id="IPR035906">
    <property type="entry name" value="MetI-like_sf"/>
</dbReference>
<feature type="transmembrane region" description="Helical" evidence="7">
    <location>
        <begin position="281"/>
        <end position="304"/>
    </location>
</feature>
<dbReference type="Gene3D" id="1.10.3720.10">
    <property type="entry name" value="MetI-like"/>
    <property type="match status" value="1"/>
</dbReference>
<keyword evidence="10" id="KW-1185">Reference proteome</keyword>
<reference evidence="9" key="2">
    <citation type="submission" date="2020-09" db="EMBL/GenBank/DDBJ databases">
        <authorList>
            <person name="Sun Q."/>
            <person name="Zhou Y."/>
        </authorList>
    </citation>
    <scope>NUCLEOTIDE SEQUENCE</scope>
    <source>
        <strain evidence="9">CGMCC 1.14988</strain>
    </source>
</reference>
<evidence type="ECO:0000256" key="5">
    <source>
        <dbReference type="ARBA" id="ARBA00022989"/>
    </source>
</evidence>
<evidence type="ECO:0000256" key="7">
    <source>
        <dbReference type="RuleBase" id="RU363032"/>
    </source>
</evidence>
<dbReference type="OrthoDB" id="147639at2"/>
<feature type="transmembrane region" description="Helical" evidence="7">
    <location>
        <begin position="235"/>
        <end position="261"/>
    </location>
</feature>
<gene>
    <name evidence="9" type="ORF">GCM10011354_02470</name>
</gene>
<organism evidence="9 10">
    <name type="scientific">Egicoccus halophilus</name>
    <dbReference type="NCBI Taxonomy" id="1670830"/>
    <lineage>
        <taxon>Bacteria</taxon>
        <taxon>Bacillati</taxon>
        <taxon>Actinomycetota</taxon>
        <taxon>Nitriliruptoria</taxon>
        <taxon>Egicoccales</taxon>
        <taxon>Egicoccaceae</taxon>
        <taxon>Egicoccus</taxon>
    </lineage>
</organism>
<accession>A0A8J3ABE5</accession>
<dbReference type="PANTHER" id="PTHR43163:SF6">
    <property type="entry name" value="DIPEPTIDE TRANSPORT SYSTEM PERMEASE PROTEIN DPPB-RELATED"/>
    <property type="match status" value="1"/>
</dbReference>
<dbReference type="EMBL" id="BMHA01000001">
    <property type="protein sequence ID" value="GGI03058.1"/>
    <property type="molecule type" value="Genomic_DNA"/>
</dbReference>
<dbReference type="InterPro" id="IPR000515">
    <property type="entry name" value="MetI-like"/>
</dbReference>
<dbReference type="GO" id="GO:0005886">
    <property type="term" value="C:plasma membrane"/>
    <property type="evidence" value="ECO:0007669"/>
    <property type="project" value="UniProtKB-SubCell"/>
</dbReference>
<evidence type="ECO:0000256" key="4">
    <source>
        <dbReference type="ARBA" id="ARBA00022692"/>
    </source>
</evidence>
<dbReference type="RefSeq" id="WP_130648286.1">
    <property type="nucleotide sequence ID" value="NZ_BMHA01000001.1"/>
</dbReference>
<dbReference type="PROSITE" id="PS50928">
    <property type="entry name" value="ABC_TM1"/>
    <property type="match status" value="1"/>
</dbReference>
<dbReference type="AlphaFoldDB" id="A0A8J3ABE5"/>
<dbReference type="PANTHER" id="PTHR43163">
    <property type="entry name" value="DIPEPTIDE TRANSPORT SYSTEM PERMEASE PROTEIN DPPB-RELATED"/>
    <property type="match status" value="1"/>
</dbReference>
<dbReference type="SUPFAM" id="SSF161098">
    <property type="entry name" value="MetI-like"/>
    <property type="match status" value="1"/>
</dbReference>
<evidence type="ECO:0000256" key="1">
    <source>
        <dbReference type="ARBA" id="ARBA00004651"/>
    </source>
</evidence>
<dbReference type="CDD" id="cd06261">
    <property type="entry name" value="TM_PBP2"/>
    <property type="match status" value="1"/>
</dbReference>
<comment type="caution">
    <text evidence="9">The sequence shown here is derived from an EMBL/GenBank/DDBJ whole genome shotgun (WGS) entry which is preliminary data.</text>
</comment>
<evidence type="ECO:0000256" key="3">
    <source>
        <dbReference type="ARBA" id="ARBA00022475"/>
    </source>
</evidence>
<keyword evidence="5 7" id="KW-1133">Transmembrane helix</keyword>
<comment type="subcellular location">
    <subcellularLocation>
        <location evidence="1 7">Cell membrane</location>
        <topology evidence="1 7">Multi-pass membrane protein</topology>
    </subcellularLocation>
</comment>
<evidence type="ECO:0000259" key="8">
    <source>
        <dbReference type="PROSITE" id="PS50928"/>
    </source>
</evidence>
<keyword evidence="4 7" id="KW-0812">Transmembrane</keyword>
<proteinExistence type="inferred from homology"/>
<evidence type="ECO:0000256" key="2">
    <source>
        <dbReference type="ARBA" id="ARBA00022448"/>
    </source>
</evidence>
<name>A0A8J3ABE5_9ACTN</name>
<feature type="transmembrane region" description="Helical" evidence="7">
    <location>
        <begin position="12"/>
        <end position="30"/>
    </location>
</feature>
<evidence type="ECO:0000313" key="10">
    <source>
        <dbReference type="Proteomes" id="UP000650511"/>
    </source>
</evidence>
<evidence type="ECO:0000256" key="6">
    <source>
        <dbReference type="ARBA" id="ARBA00023136"/>
    </source>
</evidence>
<keyword evidence="3" id="KW-1003">Cell membrane</keyword>
<feature type="transmembrane region" description="Helical" evidence="7">
    <location>
        <begin position="99"/>
        <end position="122"/>
    </location>
</feature>
<keyword evidence="2 7" id="KW-0813">Transport</keyword>
<evidence type="ECO:0000313" key="9">
    <source>
        <dbReference type="EMBL" id="GGI03058.1"/>
    </source>
</evidence>
<feature type="transmembrane region" description="Helical" evidence="7">
    <location>
        <begin position="180"/>
        <end position="200"/>
    </location>
</feature>
<reference evidence="9" key="1">
    <citation type="journal article" date="2014" name="Int. J. Syst. Evol. Microbiol.">
        <title>Complete genome sequence of Corynebacterium casei LMG S-19264T (=DSM 44701T), isolated from a smear-ripened cheese.</title>
        <authorList>
            <consortium name="US DOE Joint Genome Institute (JGI-PGF)"/>
            <person name="Walter F."/>
            <person name="Albersmeier A."/>
            <person name="Kalinowski J."/>
            <person name="Ruckert C."/>
        </authorList>
    </citation>
    <scope>NUCLEOTIDE SEQUENCE</scope>
    <source>
        <strain evidence="9">CGMCC 1.14988</strain>
    </source>
</reference>
<dbReference type="Pfam" id="PF00528">
    <property type="entry name" value="BPD_transp_1"/>
    <property type="match status" value="1"/>
</dbReference>
<dbReference type="InterPro" id="IPR045621">
    <property type="entry name" value="BPD_transp_1_N"/>
</dbReference>
<keyword evidence="6 7" id="KW-0472">Membrane</keyword>